<name>A0A9D9EPJ1_9BACT</name>
<dbReference type="Proteomes" id="UP000823661">
    <property type="component" value="Unassembled WGS sequence"/>
</dbReference>
<sequence>MMNVLTDDEYTWLLRNIYPYLRHCTYRVEYEVRNFDLEEARRTIYERPQDLSLNEMYKVAGSYEKGSEEYAYAMEIAARYYPETPAVVNRLAAEAMESGDARKAVEYAGGMADRLIGQETLTDKEAELLNTAGVAYARAGEYGKARTALEKASGAGNANAEHNLTQLLNVIDQL</sequence>
<protein>
    <recommendedName>
        <fullName evidence="3">Tetratricopeptide repeat protein</fullName>
    </recommendedName>
</protein>
<accession>A0A9D9EPJ1</accession>
<dbReference type="EMBL" id="JADIMI010000004">
    <property type="protein sequence ID" value="MBO8451303.1"/>
    <property type="molecule type" value="Genomic_DNA"/>
</dbReference>
<reference evidence="1" key="2">
    <citation type="journal article" date="2021" name="PeerJ">
        <title>Extensive microbial diversity within the chicken gut microbiome revealed by metagenomics and culture.</title>
        <authorList>
            <person name="Gilroy R."/>
            <person name="Ravi A."/>
            <person name="Getino M."/>
            <person name="Pursley I."/>
            <person name="Horton D.L."/>
            <person name="Alikhan N.F."/>
            <person name="Baker D."/>
            <person name="Gharbi K."/>
            <person name="Hall N."/>
            <person name="Watson M."/>
            <person name="Adriaenssens E.M."/>
            <person name="Foster-Nyarko E."/>
            <person name="Jarju S."/>
            <person name="Secka A."/>
            <person name="Antonio M."/>
            <person name="Oren A."/>
            <person name="Chaudhuri R.R."/>
            <person name="La Ragione R."/>
            <person name="Hildebrand F."/>
            <person name="Pallen M.J."/>
        </authorList>
    </citation>
    <scope>NUCLEOTIDE SEQUENCE</scope>
    <source>
        <strain evidence="1">B1-20833</strain>
    </source>
</reference>
<dbReference type="AlphaFoldDB" id="A0A9D9EPJ1"/>
<evidence type="ECO:0000313" key="1">
    <source>
        <dbReference type="EMBL" id="MBO8451303.1"/>
    </source>
</evidence>
<dbReference type="InterPro" id="IPR011990">
    <property type="entry name" value="TPR-like_helical_dom_sf"/>
</dbReference>
<comment type="caution">
    <text evidence="1">The sequence shown here is derived from an EMBL/GenBank/DDBJ whole genome shotgun (WGS) entry which is preliminary data.</text>
</comment>
<reference evidence="1" key="1">
    <citation type="submission" date="2020-10" db="EMBL/GenBank/DDBJ databases">
        <authorList>
            <person name="Gilroy R."/>
        </authorList>
    </citation>
    <scope>NUCLEOTIDE SEQUENCE</scope>
    <source>
        <strain evidence="1">B1-20833</strain>
    </source>
</reference>
<organism evidence="1 2">
    <name type="scientific">Candidatus Cryptobacteroides intestinavium</name>
    <dbReference type="NCBI Taxonomy" id="2840766"/>
    <lineage>
        <taxon>Bacteria</taxon>
        <taxon>Pseudomonadati</taxon>
        <taxon>Bacteroidota</taxon>
        <taxon>Bacteroidia</taxon>
        <taxon>Bacteroidales</taxon>
        <taxon>Candidatus Cryptobacteroides</taxon>
    </lineage>
</organism>
<proteinExistence type="predicted"/>
<dbReference type="SUPFAM" id="SSF48452">
    <property type="entry name" value="TPR-like"/>
    <property type="match status" value="1"/>
</dbReference>
<evidence type="ECO:0000313" key="2">
    <source>
        <dbReference type="Proteomes" id="UP000823661"/>
    </source>
</evidence>
<evidence type="ECO:0008006" key="3">
    <source>
        <dbReference type="Google" id="ProtNLM"/>
    </source>
</evidence>
<gene>
    <name evidence="1" type="ORF">IAC06_00255</name>
</gene>
<dbReference type="Gene3D" id="1.25.40.10">
    <property type="entry name" value="Tetratricopeptide repeat domain"/>
    <property type="match status" value="1"/>
</dbReference>